<name>A0A5H2XXC0_PRUDU</name>
<evidence type="ECO:0000313" key="2">
    <source>
        <dbReference type="EMBL" id="BBN68511.1"/>
    </source>
</evidence>
<sequence length="80" mass="9135">PSLDLADCKSKEGDRLFSGSSAGHRVVDEEAKTSHTKATQQCRMRVLLMRFMRDIIMDPSLGLRISMPRETRKLHTPKKH</sequence>
<evidence type="ECO:0000256" key="1">
    <source>
        <dbReference type="SAM" id="MobiDB-lite"/>
    </source>
</evidence>
<organism evidence="2">
    <name type="scientific">Prunus dulcis</name>
    <name type="common">Almond</name>
    <name type="synonym">Amygdalus dulcis</name>
    <dbReference type="NCBI Taxonomy" id="3755"/>
    <lineage>
        <taxon>Eukaryota</taxon>
        <taxon>Viridiplantae</taxon>
        <taxon>Streptophyta</taxon>
        <taxon>Embryophyta</taxon>
        <taxon>Tracheophyta</taxon>
        <taxon>Spermatophyta</taxon>
        <taxon>Magnoliopsida</taxon>
        <taxon>eudicotyledons</taxon>
        <taxon>Gunneridae</taxon>
        <taxon>Pentapetalae</taxon>
        <taxon>rosids</taxon>
        <taxon>fabids</taxon>
        <taxon>Rosales</taxon>
        <taxon>Rosaceae</taxon>
        <taxon>Amygdaloideae</taxon>
        <taxon>Amygdaleae</taxon>
        <taxon>Prunus</taxon>
    </lineage>
</organism>
<accession>A0A5H2XXC0</accession>
<dbReference type="AlphaFoldDB" id="A0A5H2XXC0"/>
<feature type="region of interest" description="Disordered" evidence="1">
    <location>
        <begin position="1"/>
        <end position="21"/>
    </location>
</feature>
<proteinExistence type="predicted"/>
<reference evidence="2" key="1">
    <citation type="journal article" date="2019" name="Science">
        <title>Mutation of a bHLH transcription factor allowed almond domestication.</title>
        <authorList>
            <person name="Sanchez-Perez R."/>
            <person name="Pavan S."/>
            <person name="Mazzeo R."/>
            <person name="Moldovan C."/>
            <person name="Aiese Cigliano R."/>
            <person name="Del Cueto J."/>
            <person name="Ricciardi F."/>
            <person name="Lotti C."/>
            <person name="Ricciardi L."/>
            <person name="Dicenta F."/>
            <person name="Lopez-Marques R.L."/>
            <person name="Lindberg Moller B."/>
        </authorList>
    </citation>
    <scope>NUCLEOTIDE SEQUENCE</scope>
</reference>
<dbReference type="EMBL" id="AP020798">
    <property type="protein sequence ID" value="BBN68511.1"/>
    <property type="molecule type" value="Genomic_DNA"/>
</dbReference>
<feature type="compositionally biased region" description="Basic and acidic residues" evidence="1">
    <location>
        <begin position="1"/>
        <end position="15"/>
    </location>
</feature>
<protein>
    <submittedName>
        <fullName evidence="2">Uncharacterized protein</fullName>
    </submittedName>
</protein>
<feature type="non-terminal residue" evidence="2">
    <location>
        <position position="1"/>
    </location>
</feature>
<gene>
    <name evidence="2" type="ORF">Prudu_461S000300</name>
</gene>